<evidence type="ECO:0000256" key="5">
    <source>
        <dbReference type="ARBA" id="ARBA00022989"/>
    </source>
</evidence>
<feature type="transmembrane region" description="Helical" evidence="8">
    <location>
        <begin position="126"/>
        <end position="147"/>
    </location>
</feature>
<evidence type="ECO:0000256" key="2">
    <source>
        <dbReference type="ARBA" id="ARBA00006683"/>
    </source>
</evidence>
<comment type="similarity">
    <text evidence="2">Belongs to the CpsC/CapA family.</text>
</comment>
<feature type="compositionally biased region" description="Basic and acidic residues" evidence="7">
    <location>
        <begin position="1"/>
        <end position="18"/>
    </location>
</feature>
<dbReference type="Proteomes" id="UP000466794">
    <property type="component" value="Unassembled WGS sequence"/>
</dbReference>
<feature type="domain" description="Polysaccharide chain length determinant N-terminal" evidence="9">
    <location>
        <begin position="113"/>
        <end position="201"/>
    </location>
</feature>
<sequence>MRRPHLRVEPDRNRLDRYRGHRTHRGGDHPDRAGLPDRLRGPGPHARDGARQRGAARRTGGRHRAGPPRARSRLGRTAVRRHRRGRTDRLRTRRGRGRGPPALRTRHRTRGEQLKLNQFFAQLGRYWATFGIVAGLVAAAGITLAVLHPPRYVSTTQLLVSIEGSTTASAYENDNVVTGRVSTYVALLTTDAVAQRVIDKLGLHESTRDLAGQVSAAVVPPKTAVIDVTVTDSSAERAQRIAQTIGPEFIAYADSVETPTGEDKQKVHTKVVTAASAPGSRLPAIIALSGLGVLTGLLLGLVAVWIRARTDRTIRTSAVATTFGVPVLGAVAAVPAPSEREFIGYRGLRAHLEQLSPAPSVWVITSATGEVDVTTAVRNLSRTVERHGGQPIVLAGDTVDPVQARAEIDPVRTDHTHVLLVAPPVTKSVSASVYGAFADGVILLVALGSTRRRDVREALAQLRAAAVRVAGVAVATTWKHSGEYVETQSN</sequence>
<evidence type="ECO:0000313" key="11">
    <source>
        <dbReference type="Proteomes" id="UP000466794"/>
    </source>
</evidence>
<evidence type="ECO:0000256" key="3">
    <source>
        <dbReference type="ARBA" id="ARBA00022475"/>
    </source>
</evidence>
<reference evidence="10 11" key="1">
    <citation type="submission" date="2019-12" db="EMBL/GenBank/DDBJ databases">
        <title>Nocardia sp. nov. ET3-3 isolated from soil.</title>
        <authorList>
            <person name="Kanchanasin P."/>
            <person name="Tanasupawat S."/>
            <person name="Yuki M."/>
            <person name="Kudo T."/>
        </authorList>
    </citation>
    <scope>NUCLEOTIDE SEQUENCE [LARGE SCALE GENOMIC DNA]</scope>
    <source>
        <strain evidence="10 11">ET3-3</strain>
    </source>
</reference>
<feature type="transmembrane region" description="Helical" evidence="8">
    <location>
        <begin position="284"/>
        <end position="306"/>
    </location>
</feature>
<evidence type="ECO:0000256" key="6">
    <source>
        <dbReference type="ARBA" id="ARBA00023136"/>
    </source>
</evidence>
<dbReference type="AlphaFoldDB" id="A0A7K1USK2"/>
<dbReference type="GO" id="GO:0005886">
    <property type="term" value="C:plasma membrane"/>
    <property type="evidence" value="ECO:0007669"/>
    <property type="project" value="UniProtKB-SubCell"/>
</dbReference>
<proteinExistence type="inferred from homology"/>
<dbReference type="InterPro" id="IPR003856">
    <property type="entry name" value="LPS_length_determ_N"/>
</dbReference>
<comment type="subcellular location">
    <subcellularLocation>
        <location evidence="1">Cell membrane</location>
        <topology evidence="1">Multi-pass membrane protein</topology>
    </subcellularLocation>
</comment>
<evidence type="ECO:0000256" key="1">
    <source>
        <dbReference type="ARBA" id="ARBA00004651"/>
    </source>
</evidence>
<dbReference type="PANTHER" id="PTHR32309">
    <property type="entry name" value="TYROSINE-PROTEIN KINASE"/>
    <property type="match status" value="1"/>
</dbReference>
<dbReference type="PANTHER" id="PTHR32309:SF31">
    <property type="entry name" value="CAPSULAR EXOPOLYSACCHARIDE FAMILY"/>
    <property type="match status" value="1"/>
</dbReference>
<accession>A0A7K1USK2</accession>
<evidence type="ECO:0000256" key="7">
    <source>
        <dbReference type="SAM" id="MobiDB-lite"/>
    </source>
</evidence>
<organism evidence="10 11">
    <name type="scientific">Nocardia terrae</name>
    <dbReference type="NCBI Taxonomy" id="2675851"/>
    <lineage>
        <taxon>Bacteria</taxon>
        <taxon>Bacillati</taxon>
        <taxon>Actinomycetota</taxon>
        <taxon>Actinomycetes</taxon>
        <taxon>Mycobacteriales</taxon>
        <taxon>Nocardiaceae</taxon>
        <taxon>Nocardia</taxon>
    </lineage>
</organism>
<keyword evidence="6 8" id="KW-0472">Membrane</keyword>
<feature type="region of interest" description="Disordered" evidence="7">
    <location>
        <begin position="1"/>
        <end position="104"/>
    </location>
</feature>
<dbReference type="InterPro" id="IPR050445">
    <property type="entry name" value="Bact_polysacc_biosynth/exp"/>
</dbReference>
<keyword evidence="3" id="KW-1003">Cell membrane</keyword>
<name>A0A7K1USK2_9NOCA</name>
<evidence type="ECO:0000259" key="9">
    <source>
        <dbReference type="Pfam" id="PF02706"/>
    </source>
</evidence>
<feature type="compositionally biased region" description="Basic residues" evidence="7">
    <location>
        <begin position="54"/>
        <end position="97"/>
    </location>
</feature>
<protein>
    <recommendedName>
        <fullName evidence="9">Polysaccharide chain length determinant N-terminal domain-containing protein</fullName>
    </recommendedName>
</protein>
<keyword evidence="11" id="KW-1185">Reference proteome</keyword>
<comment type="caution">
    <text evidence="10">The sequence shown here is derived from an EMBL/GenBank/DDBJ whole genome shotgun (WGS) entry which is preliminary data.</text>
</comment>
<feature type="compositionally biased region" description="Basic and acidic residues" evidence="7">
    <location>
        <begin position="25"/>
        <end position="51"/>
    </location>
</feature>
<dbReference type="EMBL" id="WRPP01000001">
    <property type="protein sequence ID" value="MVU77314.1"/>
    <property type="molecule type" value="Genomic_DNA"/>
</dbReference>
<keyword evidence="4 8" id="KW-0812">Transmembrane</keyword>
<gene>
    <name evidence="10" type="ORF">GPX89_08650</name>
</gene>
<evidence type="ECO:0000256" key="4">
    <source>
        <dbReference type="ARBA" id="ARBA00022692"/>
    </source>
</evidence>
<evidence type="ECO:0000313" key="10">
    <source>
        <dbReference type="EMBL" id="MVU77314.1"/>
    </source>
</evidence>
<evidence type="ECO:0000256" key="8">
    <source>
        <dbReference type="SAM" id="Phobius"/>
    </source>
</evidence>
<dbReference type="InterPro" id="IPR027417">
    <property type="entry name" value="P-loop_NTPase"/>
</dbReference>
<dbReference type="Pfam" id="PF02706">
    <property type="entry name" value="Wzz"/>
    <property type="match status" value="1"/>
</dbReference>
<dbReference type="Gene3D" id="3.40.50.300">
    <property type="entry name" value="P-loop containing nucleotide triphosphate hydrolases"/>
    <property type="match status" value="1"/>
</dbReference>
<keyword evidence="5 8" id="KW-1133">Transmembrane helix</keyword>